<reference evidence="1 2" key="1">
    <citation type="submission" date="2019-03" db="EMBL/GenBank/DDBJ databases">
        <title>Genomic Encyclopedia of Type Strains, Phase IV (KMG-IV): sequencing the most valuable type-strain genomes for metagenomic binning, comparative biology and taxonomic classification.</title>
        <authorList>
            <person name="Goeker M."/>
        </authorList>
    </citation>
    <scope>NUCLEOTIDE SEQUENCE [LARGE SCALE GENOMIC DNA]</scope>
    <source>
        <strain evidence="1 2">DSM 25287</strain>
    </source>
</reference>
<gene>
    <name evidence="1" type="ORF">EV699_12050</name>
</gene>
<proteinExistence type="predicted"/>
<evidence type="ECO:0008006" key="3">
    <source>
        <dbReference type="Google" id="ProtNLM"/>
    </source>
</evidence>
<comment type="caution">
    <text evidence="1">The sequence shown here is derived from an EMBL/GenBank/DDBJ whole genome shotgun (WGS) entry which is preliminary data.</text>
</comment>
<dbReference type="Gene3D" id="1.25.40.10">
    <property type="entry name" value="Tetratricopeptide repeat domain"/>
    <property type="match status" value="1"/>
</dbReference>
<dbReference type="RefSeq" id="WP_132544832.1">
    <property type="nucleotide sequence ID" value="NZ_SLWY01000020.1"/>
</dbReference>
<dbReference type="EMBL" id="SLWY01000020">
    <property type="protein sequence ID" value="TCO79272.1"/>
    <property type="molecule type" value="Genomic_DNA"/>
</dbReference>
<evidence type="ECO:0000313" key="2">
    <source>
        <dbReference type="Proteomes" id="UP000295765"/>
    </source>
</evidence>
<dbReference type="AlphaFoldDB" id="A0A4R2L120"/>
<accession>A0A4R2L120</accession>
<dbReference type="Proteomes" id="UP000295765">
    <property type="component" value="Unassembled WGS sequence"/>
</dbReference>
<dbReference type="InterPro" id="IPR011990">
    <property type="entry name" value="TPR-like_helical_dom_sf"/>
</dbReference>
<name>A0A4R2L120_9GAMM</name>
<dbReference type="SUPFAM" id="SSF48452">
    <property type="entry name" value="TPR-like"/>
    <property type="match status" value="1"/>
</dbReference>
<dbReference type="OrthoDB" id="5494898at2"/>
<protein>
    <recommendedName>
        <fullName evidence="3">Tetratricopeptide repeat protein</fullName>
    </recommendedName>
</protein>
<sequence>MNAEQWESVWHRVRAGRHTLLLGADGLPDEIDGIRVLRVDCTSPWATGGVLSVALRKVVQALGGELPAEAPAAAAGGLQQRLLGELPRPALDARFVDACNRLADAGGTWVLALEAVDAADAASLAALEHILRRSGWLRLPLLLTLRGVAGETVGGLVDALGGDPGALVEAPPALAAGEAAFDWRGLPPATLRVLRAAALIGASFEAELVAGLLDVPLGAVLEALQEAADAGVPLDDRGEGLFRLSAAAVEELRRGMLPSLREHWHERLGRRLSRAPGVAALREPPPGVAAAPSAAPPPAPAAPVADYAGLFQPPAAPVAPPPAPPAAAAGGVPAAAVPGEAPPPADAAAALAAQHLQAAGRSEAAAEQYLAAIRDATAQGDTRRVPPLAAQALRLLESLPVSRHRALLQARLMVELGRAQWQGAVLDPSFTLPAARQSLGAAWSLLPNDAPPAVLGELASVSAEVACELGDVPMLERAFAALADACRRVLTSGDALAAVQLCNEQAAIAVHLGDPAAAIGLLSQSREWLNRQLQATPQDPLAIERLGQTEHLLARLALHAPVAPAQERQACAVALGHAAAAEHAYRHLGQRRGLARVLETSGRLQLRQGQIEAARQALLTAAELQNTLGDVTGLARTTEALAELLTRTGQAEQAAAALGDSIALNVEKGSPIGLAFNRRALEALVAAGAHGRSAPGGTLEPLLDELQRRLNEAEAMLGRVDWRDTPAAAAATAAPG</sequence>
<organism evidence="1 2">
    <name type="scientific">Plasticicumulans lactativorans</name>
    <dbReference type="NCBI Taxonomy" id="1133106"/>
    <lineage>
        <taxon>Bacteria</taxon>
        <taxon>Pseudomonadati</taxon>
        <taxon>Pseudomonadota</taxon>
        <taxon>Gammaproteobacteria</taxon>
        <taxon>Candidatus Competibacteraceae</taxon>
        <taxon>Plasticicumulans</taxon>
    </lineage>
</organism>
<keyword evidence="2" id="KW-1185">Reference proteome</keyword>
<evidence type="ECO:0000313" key="1">
    <source>
        <dbReference type="EMBL" id="TCO79272.1"/>
    </source>
</evidence>